<accession>A0A8K0EYJ2</accession>
<dbReference type="InterPro" id="IPR010920">
    <property type="entry name" value="LSM_dom_sf"/>
</dbReference>
<dbReference type="CDD" id="cd01739">
    <property type="entry name" value="LSm11_M"/>
    <property type="match status" value="1"/>
</dbReference>
<evidence type="ECO:0000256" key="1">
    <source>
        <dbReference type="SAM" id="MobiDB-lite"/>
    </source>
</evidence>
<dbReference type="SMART" id="SM00651">
    <property type="entry name" value="Sm"/>
    <property type="match status" value="1"/>
</dbReference>
<evidence type="ECO:0000313" key="3">
    <source>
        <dbReference type="EMBL" id="CAH1273703.1"/>
    </source>
</evidence>
<dbReference type="InterPro" id="IPR001163">
    <property type="entry name" value="Sm_dom_euk/arc"/>
</dbReference>
<dbReference type="Proteomes" id="UP000838412">
    <property type="component" value="Chromosome 9"/>
</dbReference>
<dbReference type="GO" id="GO:0005683">
    <property type="term" value="C:U7 snRNP"/>
    <property type="evidence" value="ECO:0007669"/>
    <property type="project" value="TreeGrafter"/>
</dbReference>
<dbReference type="PANTHER" id="PTHR21415:SF1">
    <property type="entry name" value="U7 SNRNA-ASSOCIATED SM-LIKE PROTEIN LSM11"/>
    <property type="match status" value="1"/>
</dbReference>
<name>A0A8K0EYJ2_BRALA</name>
<gene>
    <name evidence="3" type="primary">LSM11</name>
    <name evidence="3" type="ORF">BLAG_LOCUS24962</name>
</gene>
<evidence type="ECO:0000259" key="2">
    <source>
        <dbReference type="SMART" id="SM00651"/>
    </source>
</evidence>
<dbReference type="Gene3D" id="2.30.30.100">
    <property type="match status" value="1"/>
</dbReference>
<feature type="compositionally biased region" description="Basic residues" evidence="1">
    <location>
        <begin position="219"/>
        <end position="232"/>
    </location>
</feature>
<keyword evidence="4" id="KW-1185">Reference proteome</keyword>
<dbReference type="GO" id="GO:0071209">
    <property type="term" value="F:U7 snRNA binding"/>
    <property type="evidence" value="ECO:0007669"/>
    <property type="project" value="InterPro"/>
</dbReference>
<dbReference type="SUPFAM" id="SSF50182">
    <property type="entry name" value="Sm-like ribonucleoproteins"/>
    <property type="match status" value="1"/>
</dbReference>
<dbReference type="InterPro" id="IPR039267">
    <property type="entry name" value="Lsm11"/>
</dbReference>
<proteinExistence type="predicted"/>
<dbReference type="EMBL" id="OV696694">
    <property type="protein sequence ID" value="CAH1273703.1"/>
    <property type="molecule type" value="Genomic_DNA"/>
</dbReference>
<dbReference type="GO" id="GO:0006398">
    <property type="term" value="P:mRNA 3'-end processing by stem-loop binding and cleavage"/>
    <property type="evidence" value="ECO:0007669"/>
    <property type="project" value="TreeGrafter"/>
</dbReference>
<evidence type="ECO:0000313" key="4">
    <source>
        <dbReference type="Proteomes" id="UP000838412"/>
    </source>
</evidence>
<reference evidence="3" key="1">
    <citation type="submission" date="2022-01" db="EMBL/GenBank/DDBJ databases">
        <authorList>
            <person name="Braso-Vives M."/>
        </authorList>
    </citation>
    <scope>NUCLEOTIDE SEQUENCE</scope>
</reference>
<feature type="domain" description="Sm" evidence="2">
    <location>
        <begin position="113"/>
        <end position="255"/>
    </location>
</feature>
<dbReference type="InterPro" id="IPR034109">
    <property type="entry name" value="Lsm11_M"/>
</dbReference>
<feature type="region of interest" description="Disordered" evidence="1">
    <location>
        <begin position="52"/>
        <end position="88"/>
    </location>
</feature>
<dbReference type="AlphaFoldDB" id="A0A8K0EYJ2"/>
<feature type="region of interest" description="Disordered" evidence="1">
    <location>
        <begin position="188"/>
        <end position="232"/>
    </location>
</feature>
<sequence length="258" mass="28271">MEAEEEEAVDLTSPDFDPAKALSSQAVSLPVPNVRPFENLAQYESAMKGLRATRKVPASAQHGGAVSGKSGSKDPSTEAGPSARSLPPLVATHRKPAKTLLTRMKEGKQGPLEVLRSCINEKRRVIVATRTFKGLRGICTGYLVAFDKFWNLAMADVEEVYHKPPLGKKFFNEEPLTVSKRELAALDADESDEGVDTVQSSEDPSETLERTSSGGTGTKAKKTRRPRHKKQEAQFFKRHVNQLFVRGENVVIVSIKDA</sequence>
<protein>
    <submittedName>
        <fullName evidence="3">LSM11 protein</fullName>
    </submittedName>
</protein>
<dbReference type="PANTHER" id="PTHR21415">
    <property type="entry name" value="U7 SNRNA-ASSOCIATED SM-LIKE PROTEIN LSM11"/>
    <property type="match status" value="1"/>
</dbReference>
<organism evidence="3 4">
    <name type="scientific">Branchiostoma lanceolatum</name>
    <name type="common">Common lancelet</name>
    <name type="synonym">Amphioxus lanceolatum</name>
    <dbReference type="NCBI Taxonomy" id="7740"/>
    <lineage>
        <taxon>Eukaryota</taxon>
        <taxon>Metazoa</taxon>
        <taxon>Chordata</taxon>
        <taxon>Cephalochordata</taxon>
        <taxon>Leptocardii</taxon>
        <taxon>Amphioxiformes</taxon>
        <taxon>Branchiostomatidae</taxon>
        <taxon>Branchiostoma</taxon>
    </lineage>
</organism>
<dbReference type="OrthoDB" id="10002367at2759"/>